<evidence type="ECO:0000256" key="5">
    <source>
        <dbReference type="PROSITE-ProRule" id="PRU01213"/>
    </source>
</evidence>
<evidence type="ECO:0000256" key="3">
    <source>
        <dbReference type="ARBA" id="ARBA00022741"/>
    </source>
</evidence>
<dbReference type="GO" id="GO:0005524">
    <property type="term" value="F:ATP binding"/>
    <property type="evidence" value="ECO:0007669"/>
    <property type="project" value="UniProtKB-KW"/>
</dbReference>
<dbReference type="InterPro" id="IPR050093">
    <property type="entry name" value="ABC_SmlMolc_Importer"/>
</dbReference>
<dbReference type="Gene3D" id="3.40.50.300">
    <property type="entry name" value="P-loop containing nucleotide triphosphate hydrolases"/>
    <property type="match status" value="1"/>
</dbReference>
<keyword evidence="4 8" id="KW-0067">ATP-binding</keyword>
<evidence type="ECO:0000256" key="1">
    <source>
        <dbReference type="ARBA" id="ARBA00022448"/>
    </source>
</evidence>
<evidence type="ECO:0000313" key="8">
    <source>
        <dbReference type="EMBL" id="GAA2142296.1"/>
    </source>
</evidence>
<dbReference type="RefSeq" id="WP_344149345.1">
    <property type="nucleotide sequence ID" value="NZ_BAAAQR010000003.1"/>
</dbReference>
<dbReference type="InterPro" id="IPR017871">
    <property type="entry name" value="ABC_transporter-like_CS"/>
</dbReference>
<dbReference type="InterPro" id="IPR003593">
    <property type="entry name" value="AAA+_ATPase"/>
</dbReference>
<protein>
    <submittedName>
        <fullName evidence="8">ABC transporter ATP-binding protein</fullName>
    </submittedName>
</protein>
<dbReference type="PANTHER" id="PTHR42781:SF4">
    <property type="entry name" value="SPERMIDINE_PUTRESCINE IMPORT ATP-BINDING PROTEIN POTA"/>
    <property type="match status" value="1"/>
</dbReference>
<dbReference type="Proteomes" id="UP001501771">
    <property type="component" value="Unassembled WGS sequence"/>
</dbReference>
<dbReference type="Pfam" id="PF00005">
    <property type="entry name" value="ABC_tran"/>
    <property type="match status" value="1"/>
</dbReference>
<dbReference type="Gene3D" id="2.40.50.100">
    <property type="match status" value="1"/>
</dbReference>
<organism evidence="8 9">
    <name type="scientific">Nocardioides koreensis</name>
    <dbReference type="NCBI Taxonomy" id="433651"/>
    <lineage>
        <taxon>Bacteria</taxon>
        <taxon>Bacillati</taxon>
        <taxon>Actinomycetota</taxon>
        <taxon>Actinomycetes</taxon>
        <taxon>Propionibacteriales</taxon>
        <taxon>Nocardioidaceae</taxon>
        <taxon>Nocardioides</taxon>
    </lineage>
</organism>
<reference evidence="9" key="1">
    <citation type="journal article" date="2019" name="Int. J. Syst. Evol. Microbiol.">
        <title>The Global Catalogue of Microorganisms (GCM) 10K type strain sequencing project: providing services to taxonomists for standard genome sequencing and annotation.</title>
        <authorList>
            <consortium name="The Broad Institute Genomics Platform"/>
            <consortium name="The Broad Institute Genome Sequencing Center for Infectious Disease"/>
            <person name="Wu L."/>
            <person name="Ma J."/>
        </authorList>
    </citation>
    <scope>NUCLEOTIDE SEQUENCE [LARGE SCALE GENOMIC DNA]</scope>
    <source>
        <strain evidence="9">JCM 16022</strain>
    </source>
</reference>
<keyword evidence="1" id="KW-0813">Transport</keyword>
<name>A0ABN2ZHL4_9ACTN</name>
<feature type="domain" description="ABC transporter" evidence="6">
    <location>
        <begin position="1"/>
        <end position="236"/>
    </location>
</feature>
<comment type="caution">
    <text evidence="8">The sequence shown here is derived from an EMBL/GenBank/DDBJ whole genome shotgun (WGS) entry which is preliminary data.</text>
</comment>
<dbReference type="SMART" id="SM00382">
    <property type="entry name" value="AAA"/>
    <property type="match status" value="1"/>
</dbReference>
<dbReference type="InterPro" id="IPR003439">
    <property type="entry name" value="ABC_transporter-like_ATP-bd"/>
</dbReference>
<dbReference type="InterPro" id="IPR027417">
    <property type="entry name" value="P-loop_NTPase"/>
</dbReference>
<dbReference type="SUPFAM" id="SSF52540">
    <property type="entry name" value="P-loop containing nucleoside triphosphate hydrolases"/>
    <property type="match status" value="1"/>
</dbReference>
<dbReference type="PROSITE" id="PS00211">
    <property type="entry name" value="ABC_TRANSPORTER_1"/>
    <property type="match status" value="1"/>
</dbReference>
<evidence type="ECO:0000259" key="7">
    <source>
        <dbReference type="PROSITE" id="PS51866"/>
    </source>
</evidence>
<dbReference type="InterPro" id="IPR004606">
    <property type="entry name" value="Mop_domain"/>
</dbReference>
<dbReference type="PANTHER" id="PTHR42781">
    <property type="entry name" value="SPERMIDINE/PUTRESCINE IMPORT ATP-BINDING PROTEIN POTA"/>
    <property type="match status" value="1"/>
</dbReference>
<dbReference type="SUPFAM" id="SSF50331">
    <property type="entry name" value="MOP-like"/>
    <property type="match status" value="1"/>
</dbReference>
<dbReference type="EMBL" id="BAAAQR010000003">
    <property type="protein sequence ID" value="GAA2142296.1"/>
    <property type="molecule type" value="Genomic_DNA"/>
</dbReference>
<dbReference type="InterPro" id="IPR005116">
    <property type="entry name" value="Transp-assoc_OB_typ1"/>
</dbReference>
<dbReference type="PROSITE" id="PS50893">
    <property type="entry name" value="ABC_TRANSPORTER_2"/>
    <property type="match status" value="1"/>
</dbReference>
<keyword evidence="3" id="KW-0547">Nucleotide-binding</keyword>
<sequence>MADRAVTGPGLRADVRVAGRLDAHVEAAAGEVVAVIGPNGAGKTTLLHALAGLVPMDGTVEVAGASWTQPARLVRDRNVGFVFQDQALFPHLSALDNVAFGLRTRAVARPDAEATARGWLARFGVEDLASRRPRELSGGQAQRVAIARALAPEPALLLLDEPFGGLDVGVATTLRVELARHLASYDGIALLVTHDALDALTLADRVLVLDEGRVAQTGTPHDVAARPRTDHVARLVGLNVIREGDVFRSFSPSAVTVSLGQPEGSARHRWRGRVLSAAPHGDAVRLLVAAEPELIADVTPAATTELGLVPGREVWLSVKETAVRTYARSPDRPLPSAP</sequence>
<accession>A0ABN2ZHL4</accession>
<keyword evidence="9" id="KW-1185">Reference proteome</keyword>
<evidence type="ECO:0000256" key="4">
    <source>
        <dbReference type="ARBA" id="ARBA00022840"/>
    </source>
</evidence>
<gene>
    <name evidence="8" type="ORF">GCM10009844_13280</name>
</gene>
<evidence type="ECO:0000256" key="2">
    <source>
        <dbReference type="ARBA" id="ARBA00022505"/>
    </source>
</evidence>
<evidence type="ECO:0000313" key="9">
    <source>
        <dbReference type="Proteomes" id="UP001501771"/>
    </source>
</evidence>
<dbReference type="InterPro" id="IPR008995">
    <property type="entry name" value="Mo/tungstate-bd_C_term_dom"/>
</dbReference>
<keyword evidence="2 5" id="KW-0500">Molybdenum</keyword>
<dbReference type="PROSITE" id="PS51866">
    <property type="entry name" value="MOP"/>
    <property type="match status" value="1"/>
</dbReference>
<evidence type="ECO:0000259" key="6">
    <source>
        <dbReference type="PROSITE" id="PS50893"/>
    </source>
</evidence>
<dbReference type="Pfam" id="PF03459">
    <property type="entry name" value="TOBE"/>
    <property type="match status" value="1"/>
</dbReference>
<proteinExistence type="predicted"/>
<feature type="domain" description="Mop" evidence="7">
    <location>
        <begin position="263"/>
        <end position="327"/>
    </location>
</feature>